<reference evidence="2" key="1">
    <citation type="journal article" date="2014" name="Front. Microbiol.">
        <title>High frequency of phylogenetically diverse reductive dehalogenase-homologous genes in deep subseafloor sedimentary metagenomes.</title>
        <authorList>
            <person name="Kawai M."/>
            <person name="Futagami T."/>
            <person name="Toyoda A."/>
            <person name="Takaki Y."/>
            <person name="Nishi S."/>
            <person name="Hori S."/>
            <person name="Arai W."/>
            <person name="Tsubouchi T."/>
            <person name="Morono Y."/>
            <person name="Uchiyama I."/>
            <person name="Ito T."/>
            <person name="Fujiyama A."/>
            <person name="Inagaki F."/>
            <person name="Takami H."/>
        </authorList>
    </citation>
    <scope>NUCLEOTIDE SEQUENCE</scope>
    <source>
        <strain evidence="2">Expedition CK06-06</strain>
    </source>
</reference>
<evidence type="ECO:0000256" key="1">
    <source>
        <dbReference type="SAM" id="MobiDB-lite"/>
    </source>
</evidence>
<feature type="region of interest" description="Disordered" evidence="1">
    <location>
        <begin position="1"/>
        <end position="55"/>
    </location>
</feature>
<gene>
    <name evidence="2" type="ORF">S01H1_26593</name>
</gene>
<organism evidence="2">
    <name type="scientific">marine sediment metagenome</name>
    <dbReference type="NCBI Taxonomy" id="412755"/>
    <lineage>
        <taxon>unclassified sequences</taxon>
        <taxon>metagenomes</taxon>
        <taxon>ecological metagenomes</taxon>
    </lineage>
</organism>
<sequence>MPPGKAGPGLDEQSRQRPATAGKGKEEVYRKKAHIVPPLARPSANGGRVCPQRADRPAYRQAGAAGLFASPDIPAASLYLAAEARRGSGLSLTFHHTRRPGGIRQSPPAGRQAFPDP</sequence>
<name>X0UC94_9ZZZZ</name>
<evidence type="ECO:0000313" key="2">
    <source>
        <dbReference type="EMBL" id="GAF97977.1"/>
    </source>
</evidence>
<accession>X0UC94</accession>
<feature type="region of interest" description="Disordered" evidence="1">
    <location>
        <begin position="91"/>
        <end position="117"/>
    </location>
</feature>
<dbReference type="EMBL" id="BARS01016126">
    <property type="protein sequence ID" value="GAF97977.1"/>
    <property type="molecule type" value="Genomic_DNA"/>
</dbReference>
<protein>
    <submittedName>
        <fullName evidence="2">Uncharacterized protein</fullName>
    </submittedName>
</protein>
<proteinExistence type="predicted"/>
<dbReference type="AlphaFoldDB" id="X0UC94"/>
<comment type="caution">
    <text evidence="2">The sequence shown here is derived from an EMBL/GenBank/DDBJ whole genome shotgun (WGS) entry which is preliminary data.</text>
</comment>